<evidence type="ECO:0000313" key="6">
    <source>
        <dbReference type="EMBL" id="VFK06924.1"/>
    </source>
</evidence>
<dbReference type="SFLD" id="SFLDS00029">
    <property type="entry name" value="Radical_SAM"/>
    <property type="match status" value="1"/>
</dbReference>
<keyword evidence="3" id="KW-0479">Metal-binding</keyword>
<evidence type="ECO:0000256" key="3">
    <source>
        <dbReference type="ARBA" id="ARBA00022723"/>
    </source>
</evidence>
<dbReference type="InterPro" id="IPR023404">
    <property type="entry name" value="rSAM_horseshoe"/>
</dbReference>
<sequence length="274" mass="30363">MTNNFASQREIACLTIKQLASEGRPVIVGGSDAIAEPQPYLAAGAAAIVLDKSGAANAPLLDFILGKTPREELSGVILANTSQQPPARVRRPLHPQDWPIPDKSIIEQCQGTQQEDRLLPGEPLKVGSVMTEIGCDRHCDFCQTPSYRLGYRAMPTEKVLQWFAAEKEAGMEVIRHHSDQFLGRILKKGGRDDILRIMRGVRELELAIRWTNGLELKKATLGRGIERRGQTDMAPDEELIEALWGWDGKTGCDLAYIPAERPVFGRENYAKLLP</sequence>
<dbReference type="EMBL" id="CAADFP010000003">
    <property type="protein sequence ID" value="VFK23087.1"/>
    <property type="molecule type" value="Genomic_DNA"/>
</dbReference>
<comment type="cofactor">
    <cofactor evidence="1">
        <name>[4Fe-4S] cluster</name>
        <dbReference type="ChEBI" id="CHEBI:49883"/>
    </cofactor>
</comment>
<dbReference type="InterPro" id="IPR007197">
    <property type="entry name" value="rSAM"/>
</dbReference>
<accession>A0A450X1C9</accession>
<dbReference type="GO" id="GO:0046872">
    <property type="term" value="F:metal ion binding"/>
    <property type="evidence" value="ECO:0007669"/>
    <property type="project" value="UniProtKB-KW"/>
</dbReference>
<evidence type="ECO:0008006" key="8">
    <source>
        <dbReference type="Google" id="ProtNLM"/>
    </source>
</evidence>
<dbReference type="Gene3D" id="3.80.30.20">
    <property type="entry name" value="tm_1862 like domain"/>
    <property type="match status" value="1"/>
</dbReference>
<dbReference type="GO" id="GO:0051536">
    <property type="term" value="F:iron-sulfur cluster binding"/>
    <property type="evidence" value="ECO:0007669"/>
    <property type="project" value="UniProtKB-KW"/>
</dbReference>
<evidence type="ECO:0000256" key="4">
    <source>
        <dbReference type="ARBA" id="ARBA00023004"/>
    </source>
</evidence>
<keyword evidence="5" id="KW-0411">Iron-sulfur</keyword>
<dbReference type="InterPro" id="IPR051198">
    <property type="entry name" value="BchE-like"/>
</dbReference>
<evidence type="ECO:0000256" key="2">
    <source>
        <dbReference type="ARBA" id="ARBA00022691"/>
    </source>
</evidence>
<evidence type="ECO:0000313" key="7">
    <source>
        <dbReference type="EMBL" id="VFK23087.1"/>
    </source>
</evidence>
<dbReference type="PANTHER" id="PTHR43409">
    <property type="entry name" value="ANAEROBIC MAGNESIUM-PROTOPORPHYRIN IX MONOMETHYL ESTER CYCLASE-RELATED"/>
    <property type="match status" value="1"/>
</dbReference>
<name>A0A450X1C9_9GAMM</name>
<organism evidence="7">
    <name type="scientific">Candidatus Kentrum sp. LPFa</name>
    <dbReference type="NCBI Taxonomy" id="2126335"/>
    <lineage>
        <taxon>Bacteria</taxon>
        <taxon>Pseudomonadati</taxon>
        <taxon>Pseudomonadota</taxon>
        <taxon>Gammaproteobacteria</taxon>
        <taxon>Candidatus Kentrum</taxon>
    </lineage>
</organism>
<dbReference type="InterPro" id="IPR058240">
    <property type="entry name" value="rSAM_sf"/>
</dbReference>
<evidence type="ECO:0000256" key="5">
    <source>
        <dbReference type="ARBA" id="ARBA00023014"/>
    </source>
</evidence>
<dbReference type="SFLD" id="SFLDG01082">
    <property type="entry name" value="B12-binding_domain_containing"/>
    <property type="match status" value="1"/>
</dbReference>
<evidence type="ECO:0000256" key="1">
    <source>
        <dbReference type="ARBA" id="ARBA00001966"/>
    </source>
</evidence>
<dbReference type="GO" id="GO:0003824">
    <property type="term" value="F:catalytic activity"/>
    <property type="evidence" value="ECO:0007669"/>
    <property type="project" value="InterPro"/>
</dbReference>
<keyword evidence="4" id="KW-0408">Iron</keyword>
<proteinExistence type="predicted"/>
<dbReference type="SUPFAM" id="SSF102114">
    <property type="entry name" value="Radical SAM enzymes"/>
    <property type="match status" value="1"/>
</dbReference>
<gene>
    <name evidence="6" type="ORF">BECKLPF1236A_GA0070988_1000527</name>
    <name evidence="7" type="ORF">BECKLPF1236C_GA0070990_1000325</name>
</gene>
<reference evidence="7" key="1">
    <citation type="submission" date="2019-02" db="EMBL/GenBank/DDBJ databases">
        <authorList>
            <person name="Gruber-Vodicka R. H."/>
            <person name="Seah K. B. B."/>
        </authorList>
    </citation>
    <scope>NUCLEOTIDE SEQUENCE</scope>
    <source>
        <strain evidence="6">BECK_S312</strain>
        <strain evidence="7">BECK_S426</strain>
    </source>
</reference>
<dbReference type="AlphaFoldDB" id="A0A450X1C9"/>
<protein>
    <recommendedName>
        <fullName evidence="8">Radical SAM superfamily protein</fullName>
    </recommendedName>
</protein>
<dbReference type="PANTHER" id="PTHR43409:SF7">
    <property type="entry name" value="BLL1977 PROTEIN"/>
    <property type="match status" value="1"/>
</dbReference>
<dbReference type="EMBL" id="CAADFM010000005">
    <property type="protein sequence ID" value="VFK06924.1"/>
    <property type="molecule type" value="Genomic_DNA"/>
</dbReference>
<dbReference type="GO" id="GO:0005829">
    <property type="term" value="C:cytosol"/>
    <property type="evidence" value="ECO:0007669"/>
    <property type="project" value="TreeGrafter"/>
</dbReference>
<keyword evidence="2" id="KW-0949">S-adenosyl-L-methionine</keyword>